<accession>A0A1Y1WZG2</accession>
<evidence type="ECO:0000313" key="3">
    <source>
        <dbReference type="Proteomes" id="UP000193944"/>
    </source>
</evidence>
<protein>
    <submittedName>
        <fullName evidence="2">Uncharacterized protein</fullName>
    </submittedName>
</protein>
<evidence type="ECO:0000313" key="2">
    <source>
        <dbReference type="EMBL" id="ORX78893.1"/>
    </source>
</evidence>
<dbReference type="OrthoDB" id="10646344at2759"/>
<name>A0A1Y1WZG2_9FUNG</name>
<dbReference type="EMBL" id="MCFG01000194">
    <property type="protein sequence ID" value="ORX78893.1"/>
    <property type="molecule type" value="Genomic_DNA"/>
</dbReference>
<keyword evidence="3" id="KW-1185">Reference proteome</keyword>
<organism evidence="2 3">
    <name type="scientific">Anaeromyces robustus</name>
    <dbReference type="NCBI Taxonomy" id="1754192"/>
    <lineage>
        <taxon>Eukaryota</taxon>
        <taxon>Fungi</taxon>
        <taxon>Fungi incertae sedis</taxon>
        <taxon>Chytridiomycota</taxon>
        <taxon>Chytridiomycota incertae sedis</taxon>
        <taxon>Neocallimastigomycetes</taxon>
        <taxon>Neocallimastigales</taxon>
        <taxon>Neocallimastigaceae</taxon>
        <taxon>Anaeromyces</taxon>
    </lineage>
</organism>
<evidence type="ECO:0000256" key="1">
    <source>
        <dbReference type="SAM" id="SignalP"/>
    </source>
</evidence>
<feature type="chain" id="PRO_5012417753" evidence="1">
    <location>
        <begin position="19"/>
        <end position="263"/>
    </location>
</feature>
<sequence length="263" mass="29270">MKLSTILLTLATATSVYSKSVNETTFSEKDMAQDDAYDNERAPFLKHVGKECFEDLTKDNIYIDCFGAPTGRINLNNVNEKCALFDTDKCKKFYEDPSAVAPKCANDEAFKKLLPYLKPEFSGKNILCLRTPENEMCPVPRKIITQAGYSPDDIKTSCKSAACRESLLEYCTSGSKYTDDFWSVQMDEATFKEFKTSDAIISYDSCISILNSQDCISQAKDDKATSKIVNATNVNEFKSGSIVNAKSSSSILFTIIVLLAYLF</sequence>
<feature type="signal peptide" evidence="1">
    <location>
        <begin position="1"/>
        <end position="18"/>
    </location>
</feature>
<gene>
    <name evidence="2" type="ORF">BCR32DRAFT_328356</name>
</gene>
<proteinExistence type="predicted"/>
<reference evidence="2 3" key="2">
    <citation type="submission" date="2016-08" db="EMBL/GenBank/DDBJ databases">
        <title>Pervasive Adenine N6-methylation of Active Genes in Fungi.</title>
        <authorList>
            <consortium name="DOE Joint Genome Institute"/>
            <person name="Mondo S.J."/>
            <person name="Dannebaum R.O."/>
            <person name="Kuo R.C."/>
            <person name="Labutti K."/>
            <person name="Haridas S."/>
            <person name="Kuo A."/>
            <person name="Salamov A."/>
            <person name="Ahrendt S.R."/>
            <person name="Lipzen A."/>
            <person name="Sullivan W."/>
            <person name="Andreopoulos W.B."/>
            <person name="Clum A."/>
            <person name="Lindquist E."/>
            <person name="Daum C."/>
            <person name="Ramamoorthy G.K."/>
            <person name="Gryganskyi A."/>
            <person name="Culley D."/>
            <person name="Magnuson J.K."/>
            <person name="James T.Y."/>
            <person name="O'Malley M.A."/>
            <person name="Stajich J.E."/>
            <person name="Spatafora J.W."/>
            <person name="Visel A."/>
            <person name="Grigoriev I.V."/>
        </authorList>
    </citation>
    <scope>NUCLEOTIDE SEQUENCE [LARGE SCALE GENOMIC DNA]</scope>
    <source>
        <strain evidence="2 3">S4</strain>
    </source>
</reference>
<keyword evidence="1" id="KW-0732">Signal</keyword>
<reference evidence="2 3" key="1">
    <citation type="submission" date="2016-08" db="EMBL/GenBank/DDBJ databases">
        <title>A Parts List for Fungal Cellulosomes Revealed by Comparative Genomics.</title>
        <authorList>
            <consortium name="DOE Joint Genome Institute"/>
            <person name="Haitjema C.H."/>
            <person name="Gilmore S.P."/>
            <person name="Henske J.K."/>
            <person name="Solomon K.V."/>
            <person name="De Groot R."/>
            <person name="Kuo A."/>
            <person name="Mondo S.J."/>
            <person name="Salamov A.A."/>
            <person name="Labutti K."/>
            <person name="Zhao Z."/>
            <person name="Chiniquy J."/>
            <person name="Barry K."/>
            <person name="Brewer H.M."/>
            <person name="Purvine S.O."/>
            <person name="Wright A.T."/>
            <person name="Boxma B."/>
            <person name="Van Alen T."/>
            <person name="Hackstein J.H."/>
            <person name="Baker S.E."/>
            <person name="Grigoriev I.V."/>
            <person name="O'Malley M.A."/>
        </authorList>
    </citation>
    <scope>NUCLEOTIDE SEQUENCE [LARGE SCALE GENOMIC DNA]</scope>
    <source>
        <strain evidence="2 3">S4</strain>
    </source>
</reference>
<dbReference type="AlphaFoldDB" id="A0A1Y1WZG2"/>
<dbReference type="Proteomes" id="UP000193944">
    <property type="component" value="Unassembled WGS sequence"/>
</dbReference>
<comment type="caution">
    <text evidence="2">The sequence shown here is derived from an EMBL/GenBank/DDBJ whole genome shotgun (WGS) entry which is preliminary data.</text>
</comment>